<dbReference type="AlphaFoldDB" id="E3C9Q8"/>
<protein>
    <submittedName>
        <fullName evidence="4">FeS assembly protein SufD</fullName>
    </submittedName>
</protein>
<feature type="domain" description="SUF system FeS cluster assembly SufBD N-terminal" evidence="3">
    <location>
        <begin position="98"/>
        <end position="158"/>
    </location>
</feature>
<dbReference type="OrthoDB" id="9803529at2"/>
<evidence type="ECO:0000259" key="2">
    <source>
        <dbReference type="Pfam" id="PF01458"/>
    </source>
</evidence>
<dbReference type="Pfam" id="PF01458">
    <property type="entry name" value="SUFBD_core"/>
    <property type="match status" value="1"/>
</dbReference>
<dbReference type="SUPFAM" id="SSF101960">
    <property type="entry name" value="Stabilizer of iron transporter SufD"/>
    <property type="match status" value="1"/>
</dbReference>
<gene>
    <name evidence="4" type="primary">sufD</name>
    <name evidence="4" type="ORF">HMPREF9265_0547</name>
</gene>
<evidence type="ECO:0000313" key="5">
    <source>
        <dbReference type="Proteomes" id="UP000003070"/>
    </source>
</evidence>
<dbReference type="PANTHER" id="PTHR30508:SF1">
    <property type="entry name" value="UPF0051 PROTEIN ABCI8, CHLOROPLASTIC-RELATED"/>
    <property type="match status" value="1"/>
</dbReference>
<dbReference type="PANTHER" id="PTHR30508">
    <property type="entry name" value="FES CLUSTER ASSEMBLY PROTEIN SUF"/>
    <property type="match status" value="1"/>
</dbReference>
<sequence>MTDLAEAKQQLTVASQQNEEPASLLARRLAARDLMAQLRLPRMQRFNFRDWPLIADQPLEWVSSDTNLEEIAPDDEVIRVTQVGQTTVKVHIPERLRAAGVVLTDIFTAARQYPEMFEKYFMSAIKTDENLLTAYHVAYLNAGLFLYVPKNVEIEKPIEAELVQDNTQGQPLISHILVVADRGSKVKFIQHLTTVGDQANLANMMIELIARDNSEIDFSSLDELGAQTHTYFKRRADIGRDAHVEWAVGLMNDGDTVGDMDSELLGEGGYANSKMIAVTTRKQEVGVNNRVTNHGKHTTGLINQRGVILENSELIFNGIGQIIHGAHGSKADQQNRVLIMSDQARGDANPILLIDENDVEAGHAASVGPVDPHQMYYLMSRGIPRKQAERMVIRGFLGAVLSAIPAADVRNKLVEILERKLTDGQQYQ</sequence>
<comment type="caution">
    <text evidence="4">The sequence shown here is derived from an EMBL/GenBank/DDBJ whole genome shotgun (WGS) entry which is preliminary data.</text>
</comment>
<dbReference type="Pfam" id="PF19295">
    <property type="entry name" value="SufBD_N"/>
    <property type="match status" value="1"/>
</dbReference>
<organism evidence="4 5">
    <name type="scientific">Limosilactobacillus oris PB013-T2-3</name>
    <dbReference type="NCBI Taxonomy" id="908339"/>
    <lineage>
        <taxon>Bacteria</taxon>
        <taxon>Bacillati</taxon>
        <taxon>Bacillota</taxon>
        <taxon>Bacilli</taxon>
        <taxon>Lactobacillales</taxon>
        <taxon>Lactobacillaceae</taxon>
        <taxon>Limosilactobacillus</taxon>
    </lineage>
</organism>
<reference evidence="4 5" key="1">
    <citation type="submission" date="2010-10" db="EMBL/GenBank/DDBJ databases">
        <authorList>
            <person name="Durkin A.S."/>
            <person name="Madupu R."/>
            <person name="Torralba M."/>
            <person name="Gillis M."/>
            <person name="Methe B."/>
            <person name="Sutton G."/>
            <person name="Nelson K.E."/>
        </authorList>
    </citation>
    <scope>NUCLEOTIDE SEQUENCE [LARGE SCALE GENOMIC DNA]</scope>
    <source>
        <strain evidence="4 5">PB013-T2-3</strain>
    </source>
</reference>
<dbReference type="InterPro" id="IPR000825">
    <property type="entry name" value="SUF_FeS_clus_asmbl_SufBD_core"/>
</dbReference>
<accession>E3C9Q8</accession>
<dbReference type="EMBL" id="AEKL01000068">
    <property type="protein sequence ID" value="EFQ52550.1"/>
    <property type="molecule type" value="Genomic_DNA"/>
</dbReference>
<feature type="domain" description="SUF system FeS cluster assembly SufBD core" evidence="2">
    <location>
        <begin position="167"/>
        <end position="396"/>
    </location>
</feature>
<dbReference type="InterPro" id="IPR011542">
    <property type="entry name" value="SUF_FeS_clus_asmbl_SufD"/>
</dbReference>
<dbReference type="InterPro" id="IPR037284">
    <property type="entry name" value="SUF_FeS_clus_asmbl_SufBD_sf"/>
</dbReference>
<dbReference type="eggNOG" id="COG0719">
    <property type="taxonomic scope" value="Bacteria"/>
</dbReference>
<dbReference type="NCBIfam" id="TIGR01981">
    <property type="entry name" value="sufD"/>
    <property type="match status" value="1"/>
</dbReference>
<evidence type="ECO:0000256" key="1">
    <source>
        <dbReference type="ARBA" id="ARBA00043967"/>
    </source>
</evidence>
<dbReference type="RefSeq" id="WP_003713945.1">
    <property type="nucleotide sequence ID" value="NZ_AEKL01000068.1"/>
</dbReference>
<comment type="similarity">
    <text evidence="1">Belongs to the iron-sulfur cluster assembly SufBD family.</text>
</comment>
<evidence type="ECO:0000259" key="3">
    <source>
        <dbReference type="Pfam" id="PF19295"/>
    </source>
</evidence>
<dbReference type="GO" id="GO:0016226">
    <property type="term" value="P:iron-sulfur cluster assembly"/>
    <property type="evidence" value="ECO:0007669"/>
    <property type="project" value="InterPro"/>
</dbReference>
<name>E3C9Q8_9LACO</name>
<dbReference type="InterPro" id="IPR055346">
    <property type="entry name" value="Fe-S_cluster_assembly_SufBD"/>
</dbReference>
<dbReference type="InterPro" id="IPR045595">
    <property type="entry name" value="SufBD_N"/>
</dbReference>
<evidence type="ECO:0000313" key="4">
    <source>
        <dbReference type="EMBL" id="EFQ52550.1"/>
    </source>
</evidence>
<proteinExistence type="inferred from homology"/>
<dbReference type="Proteomes" id="UP000003070">
    <property type="component" value="Unassembled WGS sequence"/>
</dbReference>